<protein>
    <submittedName>
        <fullName evidence="2">Uncharacterized protein</fullName>
    </submittedName>
</protein>
<reference evidence="2 3" key="1">
    <citation type="submission" date="2018-06" db="EMBL/GenBank/DDBJ databases">
        <authorList>
            <consortium name="Pathogen Informatics"/>
            <person name="Doyle S."/>
        </authorList>
    </citation>
    <scope>NUCLEOTIDE SEQUENCE [LARGE SCALE GENOMIC DNA]</scope>
    <source>
        <strain evidence="2 3">NCTC8622</strain>
    </source>
</reference>
<sequence length="65" mass="6661">MTAKQSAGISSAVGMLPAASLTKPMTGSDNTAANDGHNDEGRTVFGVLAEILNAQRERLLGTEST</sequence>
<evidence type="ECO:0000256" key="1">
    <source>
        <dbReference type="SAM" id="MobiDB-lite"/>
    </source>
</evidence>
<proteinExistence type="predicted"/>
<evidence type="ECO:0000313" key="2">
    <source>
        <dbReference type="EMBL" id="STI88035.1"/>
    </source>
</evidence>
<name>A0A376UEW1_ECOLX</name>
<dbReference type="Proteomes" id="UP000254079">
    <property type="component" value="Unassembled WGS sequence"/>
</dbReference>
<dbReference type="EMBL" id="UGCP01000002">
    <property type="protein sequence ID" value="STI88035.1"/>
    <property type="molecule type" value="Genomic_DNA"/>
</dbReference>
<feature type="compositionally biased region" description="Polar residues" evidence="1">
    <location>
        <begin position="23"/>
        <end position="33"/>
    </location>
</feature>
<gene>
    <name evidence="2" type="ORF">NCTC8622_07222</name>
</gene>
<dbReference type="AlphaFoldDB" id="A0A376UEW1"/>
<feature type="region of interest" description="Disordered" evidence="1">
    <location>
        <begin position="20"/>
        <end position="40"/>
    </location>
</feature>
<evidence type="ECO:0000313" key="3">
    <source>
        <dbReference type="Proteomes" id="UP000254079"/>
    </source>
</evidence>
<organism evidence="2 3">
    <name type="scientific">Escherichia coli</name>
    <dbReference type="NCBI Taxonomy" id="562"/>
    <lineage>
        <taxon>Bacteria</taxon>
        <taxon>Pseudomonadati</taxon>
        <taxon>Pseudomonadota</taxon>
        <taxon>Gammaproteobacteria</taxon>
        <taxon>Enterobacterales</taxon>
        <taxon>Enterobacteriaceae</taxon>
        <taxon>Escherichia</taxon>
    </lineage>
</organism>
<accession>A0A376UEW1</accession>